<feature type="chain" id="PRO_5011733523" evidence="3">
    <location>
        <begin position="21"/>
        <end position="238"/>
    </location>
</feature>
<keyword evidence="5" id="KW-1185">Reference proteome</keyword>
<dbReference type="AlphaFoldDB" id="A0A1I4BAL5"/>
<dbReference type="PANTHER" id="PTHR30035">
    <property type="entry name" value="LIPOPROTEIN VACJ-RELATED"/>
    <property type="match status" value="1"/>
</dbReference>
<name>A0A1I4BAL5_9PROT</name>
<accession>A0A1I4BAL5</accession>
<gene>
    <name evidence="4" type="ORF">SAMN02745775_10582</name>
</gene>
<keyword evidence="4" id="KW-0449">Lipoprotein</keyword>
<dbReference type="PANTHER" id="PTHR30035:SF3">
    <property type="entry name" value="INTERMEMBRANE PHOSPHOLIPID TRANSPORT SYSTEM LIPOPROTEIN MLAA"/>
    <property type="match status" value="1"/>
</dbReference>
<dbReference type="RefSeq" id="WP_092960616.1">
    <property type="nucleotide sequence ID" value="NZ_FOSQ01000005.1"/>
</dbReference>
<keyword evidence="2 3" id="KW-0732">Signal</keyword>
<protein>
    <submittedName>
        <fullName evidence="4">Phospholipid-binding lipoprotein MlaA</fullName>
    </submittedName>
</protein>
<dbReference type="EMBL" id="FOSQ01000005">
    <property type="protein sequence ID" value="SFK65177.1"/>
    <property type="molecule type" value="Genomic_DNA"/>
</dbReference>
<evidence type="ECO:0000256" key="1">
    <source>
        <dbReference type="ARBA" id="ARBA00010634"/>
    </source>
</evidence>
<dbReference type="Pfam" id="PF04333">
    <property type="entry name" value="MlaA"/>
    <property type="match status" value="1"/>
</dbReference>
<sequence>MRNEGALRAALLGLALTAVAAPAAANGNDPLERVNRYTHGLNATLRTHVLTPAARFYAGQVPAEVRQGIGQALSNLGEPVTALAGVAGGEFGIAGHALQRFGINTVLGYGGVRDIAAERGLAPRPFGLADAACGWGVPSGPYLVLPILGPSTLRDAAAAFATGVALSQAVGPEALLGWQAGSAFHGYAGAYRDLDAAEAHALDAYAMQRSAHLQRRALACPGDAGLQVAAGMAEEEEE</sequence>
<evidence type="ECO:0000313" key="5">
    <source>
        <dbReference type="Proteomes" id="UP000199473"/>
    </source>
</evidence>
<dbReference type="GO" id="GO:0016020">
    <property type="term" value="C:membrane"/>
    <property type="evidence" value="ECO:0007669"/>
    <property type="project" value="InterPro"/>
</dbReference>
<proteinExistence type="inferred from homology"/>
<dbReference type="InterPro" id="IPR007428">
    <property type="entry name" value="MlaA"/>
</dbReference>
<feature type="signal peptide" evidence="3">
    <location>
        <begin position="1"/>
        <end position="20"/>
    </location>
</feature>
<organism evidence="4 5">
    <name type="scientific">Falsiroseomonas stagni DSM 19981</name>
    <dbReference type="NCBI Taxonomy" id="1123062"/>
    <lineage>
        <taxon>Bacteria</taxon>
        <taxon>Pseudomonadati</taxon>
        <taxon>Pseudomonadota</taxon>
        <taxon>Alphaproteobacteria</taxon>
        <taxon>Acetobacterales</taxon>
        <taxon>Roseomonadaceae</taxon>
        <taxon>Falsiroseomonas</taxon>
    </lineage>
</organism>
<dbReference type="PRINTS" id="PR01805">
    <property type="entry name" value="VACJLIPOPROT"/>
</dbReference>
<dbReference type="GO" id="GO:0120010">
    <property type="term" value="P:intermembrane phospholipid transfer"/>
    <property type="evidence" value="ECO:0007669"/>
    <property type="project" value="TreeGrafter"/>
</dbReference>
<reference evidence="4 5" key="1">
    <citation type="submission" date="2016-10" db="EMBL/GenBank/DDBJ databases">
        <authorList>
            <person name="de Groot N.N."/>
        </authorList>
    </citation>
    <scope>NUCLEOTIDE SEQUENCE [LARGE SCALE GENOMIC DNA]</scope>
    <source>
        <strain evidence="4 5">DSM 19981</strain>
    </source>
</reference>
<comment type="similarity">
    <text evidence="1">Belongs to the MlaA family.</text>
</comment>
<evidence type="ECO:0000256" key="2">
    <source>
        <dbReference type="ARBA" id="ARBA00022729"/>
    </source>
</evidence>
<dbReference type="Proteomes" id="UP000199473">
    <property type="component" value="Unassembled WGS sequence"/>
</dbReference>
<dbReference type="STRING" id="1123062.SAMN02745775_10582"/>
<evidence type="ECO:0000313" key="4">
    <source>
        <dbReference type="EMBL" id="SFK65177.1"/>
    </source>
</evidence>
<dbReference type="OrthoDB" id="9785326at2"/>
<evidence type="ECO:0000256" key="3">
    <source>
        <dbReference type="SAM" id="SignalP"/>
    </source>
</evidence>